<dbReference type="OrthoDB" id="10611157at2759"/>
<evidence type="ECO:0000313" key="2">
    <source>
        <dbReference type="EMBL" id="GFY77424.1"/>
    </source>
</evidence>
<reference evidence="2" key="1">
    <citation type="submission" date="2020-08" db="EMBL/GenBank/DDBJ databases">
        <title>Multicomponent nature underlies the extraordinary mechanical properties of spider dragline silk.</title>
        <authorList>
            <person name="Kono N."/>
            <person name="Nakamura H."/>
            <person name="Mori M."/>
            <person name="Yoshida Y."/>
            <person name="Ohtoshi R."/>
            <person name="Malay A.D."/>
            <person name="Moran D.A.P."/>
            <person name="Tomita M."/>
            <person name="Numata K."/>
            <person name="Arakawa K."/>
        </authorList>
    </citation>
    <scope>NUCLEOTIDE SEQUENCE</scope>
</reference>
<comment type="caution">
    <text evidence="2">The sequence shown here is derived from an EMBL/GenBank/DDBJ whole genome shotgun (WGS) entry which is preliminary data.</text>
</comment>
<evidence type="ECO:0000313" key="3">
    <source>
        <dbReference type="Proteomes" id="UP000886998"/>
    </source>
</evidence>
<dbReference type="EMBL" id="BMAV01022453">
    <property type="protein sequence ID" value="GFY77424.1"/>
    <property type="molecule type" value="Genomic_DNA"/>
</dbReference>
<gene>
    <name evidence="2" type="ORF">TNIN_140661</name>
</gene>
<sequence length="92" mass="10523">MINVDQVQIYHLRDRSEVDVETSRSSNDGSRSVQFKSEVGEGQAKEQTTCGKQSRVRHKREYPMTSSGSSIDYYRTDCGSNRKKMAGRKNEE</sequence>
<organism evidence="2 3">
    <name type="scientific">Trichonephila inaurata madagascariensis</name>
    <dbReference type="NCBI Taxonomy" id="2747483"/>
    <lineage>
        <taxon>Eukaryota</taxon>
        <taxon>Metazoa</taxon>
        <taxon>Ecdysozoa</taxon>
        <taxon>Arthropoda</taxon>
        <taxon>Chelicerata</taxon>
        <taxon>Arachnida</taxon>
        <taxon>Araneae</taxon>
        <taxon>Araneomorphae</taxon>
        <taxon>Entelegynae</taxon>
        <taxon>Araneoidea</taxon>
        <taxon>Nephilidae</taxon>
        <taxon>Trichonephila</taxon>
        <taxon>Trichonephila inaurata</taxon>
    </lineage>
</organism>
<dbReference type="Proteomes" id="UP000886998">
    <property type="component" value="Unassembled WGS sequence"/>
</dbReference>
<keyword evidence="3" id="KW-1185">Reference proteome</keyword>
<feature type="compositionally biased region" description="Polar residues" evidence="1">
    <location>
        <begin position="23"/>
        <end position="35"/>
    </location>
</feature>
<feature type="region of interest" description="Disordered" evidence="1">
    <location>
        <begin position="15"/>
        <end position="92"/>
    </location>
</feature>
<dbReference type="AlphaFoldDB" id="A0A8X6YTD0"/>
<proteinExistence type="predicted"/>
<name>A0A8X6YTD0_9ARAC</name>
<evidence type="ECO:0000256" key="1">
    <source>
        <dbReference type="SAM" id="MobiDB-lite"/>
    </source>
</evidence>
<protein>
    <submittedName>
        <fullName evidence="2">Uncharacterized protein</fullName>
    </submittedName>
</protein>
<feature type="compositionally biased region" description="Basic residues" evidence="1">
    <location>
        <begin position="81"/>
        <end position="92"/>
    </location>
</feature>
<accession>A0A8X6YTD0</accession>